<organism evidence="1">
    <name type="scientific">Loa loa</name>
    <name type="common">Eye worm</name>
    <name type="synonym">Filaria loa</name>
    <dbReference type="NCBI Taxonomy" id="7209"/>
    <lineage>
        <taxon>Eukaryota</taxon>
        <taxon>Metazoa</taxon>
        <taxon>Ecdysozoa</taxon>
        <taxon>Nematoda</taxon>
        <taxon>Chromadorea</taxon>
        <taxon>Rhabditida</taxon>
        <taxon>Spirurina</taxon>
        <taxon>Spiruromorpha</taxon>
        <taxon>Filarioidea</taxon>
        <taxon>Onchocercidae</taxon>
        <taxon>Loa</taxon>
    </lineage>
</organism>
<sequence length="56" mass="6389">MERKKTTCNRIDEGLRKPNVIAIRWVIIVEMVLRANFDFNTAEVVKVTGSNVVVIT</sequence>
<proteinExistence type="predicted"/>
<dbReference type="AlphaFoldDB" id="A0A1S0THE1"/>
<name>A0A1S0THE1_LOALO</name>
<dbReference type="RefSeq" id="XP_003150196.1">
    <property type="nucleotide sequence ID" value="XM_003150148.1"/>
</dbReference>
<gene>
    <name evidence="1" type="ORF">LOAG_14654</name>
</gene>
<dbReference type="KEGG" id="loa:LOAG_14654"/>
<accession>A0A1S0THE1</accession>
<dbReference type="InParanoid" id="A0A1S0THE1"/>
<dbReference type="EMBL" id="JH712195">
    <property type="protein sequence ID" value="EFO13873.1"/>
    <property type="molecule type" value="Genomic_DNA"/>
</dbReference>
<reference evidence="1" key="1">
    <citation type="submission" date="2012-04" db="EMBL/GenBank/DDBJ databases">
        <title>The Genome Sequence of Loa loa.</title>
        <authorList>
            <consortium name="The Broad Institute Genome Sequencing Platform"/>
            <consortium name="Broad Institute Genome Sequencing Center for Infectious Disease"/>
            <person name="Nutman T.B."/>
            <person name="Fink D.L."/>
            <person name="Russ C."/>
            <person name="Young S."/>
            <person name="Zeng Q."/>
            <person name="Gargeya S."/>
            <person name="Alvarado L."/>
            <person name="Berlin A."/>
            <person name="Chapman S.B."/>
            <person name="Chen Z."/>
            <person name="Freedman E."/>
            <person name="Gellesch M."/>
            <person name="Goldberg J."/>
            <person name="Griggs A."/>
            <person name="Gujja S."/>
            <person name="Heilman E.R."/>
            <person name="Heiman D."/>
            <person name="Howarth C."/>
            <person name="Mehta T."/>
            <person name="Neiman D."/>
            <person name="Pearson M."/>
            <person name="Roberts A."/>
            <person name="Saif S."/>
            <person name="Shea T."/>
            <person name="Shenoy N."/>
            <person name="Sisk P."/>
            <person name="Stolte C."/>
            <person name="Sykes S."/>
            <person name="White J."/>
            <person name="Yandava C."/>
            <person name="Haas B."/>
            <person name="Henn M.R."/>
            <person name="Nusbaum C."/>
            <person name="Birren B."/>
        </authorList>
    </citation>
    <scope>NUCLEOTIDE SEQUENCE [LARGE SCALE GENOMIC DNA]</scope>
</reference>
<dbReference type="GeneID" id="9952135"/>
<evidence type="ECO:0000313" key="1">
    <source>
        <dbReference type="EMBL" id="EFO13873.1"/>
    </source>
</evidence>
<dbReference type="CTD" id="9952135"/>
<protein>
    <submittedName>
        <fullName evidence="1">Uncharacterized protein</fullName>
    </submittedName>
</protein>